<dbReference type="RefSeq" id="WP_116571606.1">
    <property type="nucleotide sequence ID" value="NZ_QDGZ01000003.1"/>
</dbReference>
<dbReference type="OrthoDB" id="4169204at2"/>
<sequence length="287" mass="32098">MSLTASLIPPAVRRRLEARDARVRADGVRHGIELMRARRDRQRYRYVFVVTYGRSGSTLVQGLLNALPRVLVRGENDLYLLHLYRALAAVRAFRERHGEHGSRNVTSAFYGLKAIRRSAFMQAMNDIVTTSVIGNLDPADFDVLGFKEVVWHRIEPEETAAFFDTMDKAFPGVRYVLNTRDPGQALGSGFWQKADADEARALIARVVEIQDHLRTTRPDRVLDVAYEVITGDDTAARDRSLRGLGEFVTGAPVDDALLARLQTVLDVGYGPFPFARAESDAEEPVEA</sequence>
<gene>
    <name evidence="1" type="ORF">DDE18_07305</name>
</gene>
<name>A0A2T8FBP6_9ACTN</name>
<dbReference type="EMBL" id="QDGZ01000003">
    <property type="protein sequence ID" value="PVG83126.1"/>
    <property type="molecule type" value="Genomic_DNA"/>
</dbReference>
<comment type="caution">
    <text evidence="1">The sequence shown here is derived from an EMBL/GenBank/DDBJ whole genome shotgun (WGS) entry which is preliminary data.</text>
</comment>
<keyword evidence="2" id="KW-1185">Reference proteome</keyword>
<protein>
    <recommendedName>
        <fullName evidence="3">Sulfotransferase family protein</fullName>
    </recommendedName>
</protein>
<proteinExistence type="predicted"/>
<evidence type="ECO:0008006" key="3">
    <source>
        <dbReference type="Google" id="ProtNLM"/>
    </source>
</evidence>
<reference evidence="1 2" key="1">
    <citation type="submission" date="2018-04" db="EMBL/GenBank/DDBJ databases">
        <title>Genome of Nocardioides gansuensis WSJ-1.</title>
        <authorList>
            <person name="Wu S."/>
            <person name="Wang G."/>
        </authorList>
    </citation>
    <scope>NUCLEOTIDE SEQUENCE [LARGE SCALE GENOMIC DNA]</scope>
    <source>
        <strain evidence="1 2">WSJ-1</strain>
    </source>
</reference>
<dbReference type="Proteomes" id="UP000246018">
    <property type="component" value="Unassembled WGS sequence"/>
</dbReference>
<evidence type="ECO:0000313" key="2">
    <source>
        <dbReference type="Proteomes" id="UP000246018"/>
    </source>
</evidence>
<accession>A0A2T8FBP6</accession>
<dbReference type="Pfam" id="PF13469">
    <property type="entry name" value="Sulfotransfer_3"/>
    <property type="match status" value="1"/>
</dbReference>
<dbReference type="SUPFAM" id="SSF52540">
    <property type="entry name" value="P-loop containing nucleoside triphosphate hydrolases"/>
    <property type="match status" value="1"/>
</dbReference>
<dbReference type="AlphaFoldDB" id="A0A2T8FBP6"/>
<dbReference type="InterPro" id="IPR027417">
    <property type="entry name" value="P-loop_NTPase"/>
</dbReference>
<organism evidence="1 2">
    <name type="scientific">Nocardioides gansuensis</name>
    <dbReference type="NCBI Taxonomy" id="2138300"/>
    <lineage>
        <taxon>Bacteria</taxon>
        <taxon>Bacillati</taxon>
        <taxon>Actinomycetota</taxon>
        <taxon>Actinomycetes</taxon>
        <taxon>Propionibacteriales</taxon>
        <taxon>Nocardioidaceae</taxon>
        <taxon>Nocardioides</taxon>
    </lineage>
</organism>
<dbReference type="Gene3D" id="3.40.50.300">
    <property type="entry name" value="P-loop containing nucleotide triphosphate hydrolases"/>
    <property type="match status" value="1"/>
</dbReference>
<evidence type="ECO:0000313" key="1">
    <source>
        <dbReference type="EMBL" id="PVG83126.1"/>
    </source>
</evidence>